<organism evidence="3 4">
    <name type="scientific">Lysinibacillus capsici</name>
    <dbReference type="NCBI Taxonomy" id="2115968"/>
    <lineage>
        <taxon>Bacteria</taxon>
        <taxon>Bacillati</taxon>
        <taxon>Bacillota</taxon>
        <taxon>Bacilli</taxon>
        <taxon>Bacillales</taxon>
        <taxon>Bacillaceae</taxon>
        <taxon>Lysinibacillus</taxon>
    </lineage>
</organism>
<evidence type="ECO:0000256" key="1">
    <source>
        <dbReference type="ARBA" id="ARBA00022729"/>
    </source>
</evidence>
<reference evidence="3 4" key="1">
    <citation type="submission" date="2018-06" db="EMBL/GenBank/DDBJ databases">
        <authorList>
            <consortium name="Pathogen Informatics"/>
            <person name="Doyle S."/>
        </authorList>
    </citation>
    <scope>NUCLEOTIDE SEQUENCE [LARGE SCALE GENOMIC DNA]</scope>
    <source>
        <strain evidence="3 4">NCTC7582</strain>
    </source>
</reference>
<dbReference type="PROSITE" id="PS51272">
    <property type="entry name" value="SLH"/>
    <property type="match status" value="1"/>
</dbReference>
<dbReference type="Proteomes" id="UP000251431">
    <property type="component" value="Unassembled WGS sequence"/>
</dbReference>
<keyword evidence="1" id="KW-0732">Signal</keyword>
<gene>
    <name evidence="3" type="ORF">NCTC7582_05124</name>
</gene>
<feature type="domain" description="SLH" evidence="2">
    <location>
        <begin position="18"/>
        <end position="77"/>
    </location>
</feature>
<name>A0A2X1AIX9_9BACI</name>
<dbReference type="Pfam" id="PF00395">
    <property type="entry name" value="SLH"/>
    <property type="match status" value="1"/>
</dbReference>
<dbReference type="EMBL" id="UAQE01000006">
    <property type="protein sequence ID" value="SPU40582.1"/>
    <property type="molecule type" value="Genomic_DNA"/>
</dbReference>
<accession>A0A2X1AIX9</accession>
<proteinExistence type="predicted"/>
<evidence type="ECO:0000313" key="3">
    <source>
        <dbReference type="EMBL" id="SPU40582.1"/>
    </source>
</evidence>
<protein>
    <recommendedName>
        <fullName evidence="2">SLH domain-containing protein</fullName>
    </recommendedName>
</protein>
<evidence type="ECO:0000313" key="4">
    <source>
        <dbReference type="Proteomes" id="UP000251431"/>
    </source>
</evidence>
<dbReference type="InterPro" id="IPR001119">
    <property type="entry name" value="SLH_dom"/>
</dbReference>
<sequence length="77" mass="8746">MISRMLEYMNVDTTPTAKVQLADMKEISDYAQAAVQYVAGEDVLVSGAITYFNPKNHLTRAEMAKVLMRALRISDWY</sequence>
<evidence type="ECO:0000259" key="2">
    <source>
        <dbReference type="PROSITE" id="PS51272"/>
    </source>
</evidence>
<dbReference type="RefSeq" id="WP_112118840.1">
    <property type="nucleotide sequence ID" value="NZ_UAQE01000006.1"/>
</dbReference>
<dbReference type="AlphaFoldDB" id="A0A2X1AIX9"/>